<evidence type="ECO:0000256" key="3">
    <source>
        <dbReference type="ARBA" id="ARBA00022801"/>
    </source>
</evidence>
<dbReference type="InterPro" id="IPR043504">
    <property type="entry name" value="Peptidase_S1_PA_chymotrypsin"/>
</dbReference>
<comment type="caution">
    <text evidence="9">The sequence shown here is derived from an EMBL/GenBank/DDBJ whole genome shotgun (WGS) entry which is preliminary data.</text>
</comment>
<gene>
    <name evidence="9" type="ORF">ACEWY4_026491</name>
</gene>
<accession>A0ABD1IV31</accession>
<dbReference type="GO" id="GO:0006508">
    <property type="term" value="P:proteolysis"/>
    <property type="evidence" value="ECO:0007669"/>
    <property type="project" value="UniProtKB-KW"/>
</dbReference>
<dbReference type="SUPFAM" id="SSF50494">
    <property type="entry name" value="Trypsin-like serine proteases"/>
    <property type="match status" value="1"/>
</dbReference>
<evidence type="ECO:0000259" key="8">
    <source>
        <dbReference type="PROSITE" id="PS50240"/>
    </source>
</evidence>
<keyword evidence="10" id="KW-1185">Reference proteome</keyword>
<evidence type="ECO:0000313" key="10">
    <source>
        <dbReference type="Proteomes" id="UP001591681"/>
    </source>
</evidence>
<dbReference type="AlphaFoldDB" id="A0ABD1IV31"/>
<dbReference type="Pfam" id="PF00089">
    <property type="entry name" value="Trypsin"/>
    <property type="match status" value="1"/>
</dbReference>
<dbReference type="PANTHER" id="PTHR24252">
    <property type="entry name" value="ACROSIN-RELATED"/>
    <property type="match status" value="1"/>
</dbReference>
<dbReference type="InterPro" id="IPR001314">
    <property type="entry name" value="Peptidase_S1A"/>
</dbReference>
<dbReference type="PRINTS" id="PR00722">
    <property type="entry name" value="CHYMOTRYPSIN"/>
</dbReference>
<evidence type="ECO:0000256" key="4">
    <source>
        <dbReference type="ARBA" id="ARBA00022825"/>
    </source>
</evidence>
<organism evidence="9 10">
    <name type="scientific">Coilia grayii</name>
    <name type="common">Gray's grenadier anchovy</name>
    <dbReference type="NCBI Taxonomy" id="363190"/>
    <lineage>
        <taxon>Eukaryota</taxon>
        <taxon>Metazoa</taxon>
        <taxon>Chordata</taxon>
        <taxon>Craniata</taxon>
        <taxon>Vertebrata</taxon>
        <taxon>Euteleostomi</taxon>
        <taxon>Actinopterygii</taxon>
        <taxon>Neopterygii</taxon>
        <taxon>Teleostei</taxon>
        <taxon>Clupei</taxon>
        <taxon>Clupeiformes</taxon>
        <taxon>Clupeoidei</taxon>
        <taxon>Engraulidae</taxon>
        <taxon>Coilinae</taxon>
        <taxon>Coilia</taxon>
    </lineage>
</organism>
<keyword evidence="2 7" id="KW-0732">Signal</keyword>
<dbReference type="InterPro" id="IPR018114">
    <property type="entry name" value="TRYPSIN_HIS"/>
</dbReference>
<keyword evidence="1 6" id="KW-0645">Protease</keyword>
<dbReference type="PANTHER" id="PTHR24252:SF7">
    <property type="entry name" value="HYALIN"/>
    <property type="match status" value="1"/>
</dbReference>
<keyword evidence="4 6" id="KW-0720">Serine protease</keyword>
<dbReference type="PROSITE" id="PS00135">
    <property type="entry name" value="TRYPSIN_SER"/>
    <property type="match status" value="1"/>
</dbReference>
<dbReference type="PROSITE" id="PS00134">
    <property type="entry name" value="TRYPSIN_HIS"/>
    <property type="match status" value="1"/>
</dbReference>
<dbReference type="Proteomes" id="UP001591681">
    <property type="component" value="Unassembled WGS sequence"/>
</dbReference>
<evidence type="ECO:0000256" key="5">
    <source>
        <dbReference type="ARBA" id="ARBA00023157"/>
    </source>
</evidence>
<proteinExistence type="predicted"/>
<dbReference type="FunFam" id="2.40.10.10:FF:000024">
    <property type="entry name" value="Serine protease 53"/>
    <property type="match status" value="1"/>
</dbReference>
<feature type="domain" description="Peptidase S1" evidence="8">
    <location>
        <begin position="38"/>
        <end position="274"/>
    </location>
</feature>
<dbReference type="EMBL" id="JBHFQA010000023">
    <property type="protein sequence ID" value="KAL2078806.1"/>
    <property type="molecule type" value="Genomic_DNA"/>
</dbReference>
<feature type="signal peptide" evidence="7">
    <location>
        <begin position="1"/>
        <end position="24"/>
    </location>
</feature>
<dbReference type="PROSITE" id="PS50240">
    <property type="entry name" value="TRYPSIN_DOM"/>
    <property type="match status" value="1"/>
</dbReference>
<dbReference type="SMART" id="SM00020">
    <property type="entry name" value="Tryp_SPc"/>
    <property type="match status" value="1"/>
</dbReference>
<evidence type="ECO:0000256" key="7">
    <source>
        <dbReference type="SAM" id="SignalP"/>
    </source>
</evidence>
<evidence type="ECO:0000313" key="9">
    <source>
        <dbReference type="EMBL" id="KAL2078806.1"/>
    </source>
</evidence>
<evidence type="ECO:0000256" key="6">
    <source>
        <dbReference type="RuleBase" id="RU363034"/>
    </source>
</evidence>
<keyword evidence="3 6" id="KW-0378">Hydrolase</keyword>
<dbReference type="CDD" id="cd00190">
    <property type="entry name" value="Tryp_SPc"/>
    <property type="match status" value="1"/>
</dbReference>
<name>A0ABD1IV31_9TELE</name>
<sequence>MCVWRCVYLVCVAVALFCAQDCSAQLDVCGQAPLNTRIVGGQDAPVGAWPWQASLSRSGNHFCGGALINNQWVLTAAHCLYNNAALDGLSVRVGVRSLGGASEGVVSEVAQVELHPSYDHSSFHHDIALLRLQSPAPFSDRLRPACLAASGSNFAPGTRAWVAGWGSTQHGEPLGSPQTLREVEVPVVSNSACQTAYKGYNITITDTMLCAGLLGQGGKDTCQGDSGGVLVSKQGGVWLAMGVVSFGIGCGEAQYPGVYTRAAPYQSWITSLTRSSPPGFIKVHAITQSTNTAPHLSVNACSRLLLLLLSSPLLLSLLH</sequence>
<dbReference type="InterPro" id="IPR009003">
    <property type="entry name" value="Peptidase_S1_PA"/>
</dbReference>
<dbReference type="InterPro" id="IPR001254">
    <property type="entry name" value="Trypsin_dom"/>
</dbReference>
<keyword evidence="5" id="KW-1015">Disulfide bond</keyword>
<feature type="chain" id="PRO_5044748135" description="Peptidase S1 domain-containing protein" evidence="7">
    <location>
        <begin position="25"/>
        <end position="319"/>
    </location>
</feature>
<evidence type="ECO:0000256" key="2">
    <source>
        <dbReference type="ARBA" id="ARBA00022729"/>
    </source>
</evidence>
<evidence type="ECO:0000256" key="1">
    <source>
        <dbReference type="ARBA" id="ARBA00022670"/>
    </source>
</evidence>
<dbReference type="Gene3D" id="2.40.10.10">
    <property type="entry name" value="Trypsin-like serine proteases"/>
    <property type="match status" value="1"/>
</dbReference>
<dbReference type="GO" id="GO:0008236">
    <property type="term" value="F:serine-type peptidase activity"/>
    <property type="evidence" value="ECO:0007669"/>
    <property type="project" value="UniProtKB-KW"/>
</dbReference>
<protein>
    <recommendedName>
        <fullName evidence="8">Peptidase S1 domain-containing protein</fullName>
    </recommendedName>
</protein>
<reference evidence="9 10" key="1">
    <citation type="submission" date="2024-09" db="EMBL/GenBank/DDBJ databases">
        <title>A chromosome-level genome assembly of Gray's grenadier anchovy, Coilia grayii.</title>
        <authorList>
            <person name="Fu Z."/>
        </authorList>
    </citation>
    <scope>NUCLEOTIDE SEQUENCE [LARGE SCALE GENOMIC DNA]</scope>
    <source>
        <strain evidence="9">G4</strain>
        <tissue evidence="9">Muscle</tissue>
    </source>
</reference>
<dbReference type="InterPro" id="IPR033116">
    <property type="entry name" value="TRYPSIN_SER"/>
</dbReference>